<dbReference type="GO" id="GO:0080120">
    <property type="term" value="P:CAAX-box protein maturation"/>
    <property type="evidence" value="ECO:0007669"/>
    <property type="project" value="UniProtKB-ARBA"/>
</dbReference>
<feature type="transmembrane region" description="Helical" evidence="1">
    <location>
        <begin position="224"/>
        <end position="244"/>
    </location>
</feature>
<feature type="transmembrane region" description="Helical" evidence="1">
    <location>
        <begin position="200"/>
        <end position="217"/>
    </location>
</feature>
<evidence type="ECO:0000313" key="3">
    <source>
        <dbReference type="EMBL" id="GLZ82109.1"/>
    </source>
</evidence>
<organism evidence="3 4">
    <name type="scientific">Actinorhabdospora filicis</name>
    <dbReference type="NCBI Taxonomy" id="1785913"/>
    <lineage>
        <taxon>Bacteria</taxon>
        <taxon>Bacillati</taxon>
        <taxon>Actinomycetota</taxon>
        <taxon>Actinomycetes</taxon>
        <taxon>Micromonosporales</taxon>
        <taxon>Micromonosporaceae</taxon>
        <taxon>Actinorhabdospora</taxon>
    </lineage>
</organism>
<feature type="transmembrane region" description="Helical" evidence="1">
    <location>
        <begin position="105"/>
        <end position="125"/>
    </location>
</feature>
<gene>
    <name evidence="3" type="ORF">Afil01_69160</name>
</gene>
<dbReference type="EMBL" id="BSTX01000010">
    <property type="protein sequence ID" value="GLZ82109.1"/>
    <property type="molecule type" value="Genomic_DNA"/>
</dbReference>
<keyword evidence="4" id="KW-1185">Reference proteome</keyword>
<feature type="domain" description="CAAX prenyl protease 2/Lysostaphin resistance protein A-like" evidence="2">
    <location>
        <begin position="144"/>
        <end position="235"/>
    </location>
</feature>
<dbReference type="RefSeq" id="WP_285667695.1">
    <property type="nucleotide sequence ID" value="NZ_BSTX01000010.1"/>
</dbReference>
<feature type="transmembrane region" description="Helical" evidence="1">
    <location>
        <begin position="145"/>
        <end position="169"/>
    </location>
</feature>
<dbReference type="Pfam" id="PF02517">
    <property type="entry name" value="Rce1-like"/>
    <property type="match status" value="1"/>
</dbReference>
<dbReference type="InterPro" id="IPR003675">
    <property type="entry name" value="Rce1/LyrA-like_dom"/>
</dbReference>
<name>A0A9W6SSL7_9ACTN</name>
<keyword evidence="1" id="KW-0812">Transmembrane</keyword>
<feature type="transmembrane region" description="Helical" evidence="1">
    <location>
        <begin position="62"/>
        <end position="84"/>
    </location>
</feature>
<sequence>MTETPSHRVLRAEVFLVLAVSLGKSAVYSLVSIIAKLTAPGGLASATSTLNASASPRPWLDLTYQVLGIFFALVPAALAVHLLSRDGTSPWRTLGLDVKRPFFDLSSGAGLAAVIGIPGLALYFAAREMGLNTTVVAADLPSQWWAVPVLILSAAQNAILEEVVVVGYLMTRMRQMRAGVVATIAASSILRGSYHLYQGFGGFVGNAVMGVIFALWYRRTGRIGPLIVAHTLLDIVAFVGFALLKDHVAWLSN</sequence>
<protein>
    <submittedName>
        <fullName evidence="3">Membrane protein</fullName>
    </submittedName>
</protein>
<keyword evidence="1" id="KW-1133">Transmembrane helix</keyword>
<evidence type="ECO:0000256" key="1">
    <source>
        <dbReference type="SAM" id="Phobius"/>
    </source>
</evidence>
<dbReference type="AlphaFoldDB" id="A0A9W6SSL7"/>
<comment type="caution">
    <text evidence="3">The sequence shown here is derived from an EMBL/GenBank/DDBJ whole genome shotgun (WGS) entry which is preliminary data.</text>
</comment>
<evidence type="ECO:0000259" key="2">
    <source>
        <dbReference type="Pfam" id="PF02517"/>
    </source>
</evidence>
<feature type="transmembrane region" description="Helical" evidence="1">
    <location>
        <begin position="12"/>
        <end position="35"/>
    </location>
</feature>
<dbReference type="GO" id="GO:0004175">
    <property type="term" value="F:endopeptidase activity"/>
    <property type="evidence" value="ECO:0007669"/>
    <property type="project" value="UniProtKB-ARBA"/>
</dbReference>
<reference evidence="3" key="1">
    <citation type="submission" date="2023-03" db="EMBL/GenBank/DDBJ databases">
        <title>Actinorhabdospora filicis NBRC 111898.</title>
        <authorList>
            <person name="Ichikawa N."/>
            <person name="Sato H."/>
            <person name="Tonouchi N."/>
        </authorList>
    </citation>
    <scope>NUCLEOTIDE SEQUENCE</scope>
    <source>
        <strain evidence="3">NBRC 111898</strain>
    </source>
</reference>
<accession>A0A9W6SSL7</accession>
<keyword evidence="1" id="KW-0472">Membrane</keyword>
<dbReference type="Proteomes" id="UP001165079">
    <property type="component" value="Unassembled WGS sequence"/>
</dbReference>
<proteinExistence type="predicted"/>
<evidence type="ECO:0000313" key="4">
    <source>
        <dbReference type="Proteomes" id="UP001165079"/>
    </source>
</evidence>